<sequence>MKKISTDNAGNLFVATTTDDSANNLHSIRLAADDALTGTERSLSQIPVSSGVSFLDFMFDRTGNLYTLNRDRDYIATLTKYNISGIKEWSMSKSDTFSASYATVGNDNNIYAVEAPLYNVNSETSIGKFSPISNFL</sequence>
<reference evidence="1 2" key="1">
    <citation type="submission" date="2024-09" db="EMBL/GenBank/DDBJ databases">
        <title>Floridaenema gen nov. (Aerosakkonemataceae, Aerosakkonematales ord. nov., Cyanobacteria) from benthic tropical and subtropical fresh waters, with the description of four new species.</title>
        <authorList>
            <person name="Moretto J.A."/>
            <person name="Berthold D.E."/>
            <person name="Lefler F.W."/>
            <person name="Huang I.-S."/>
            <person name="Laughinghouse H. IV."/>
        </authorList>
    </citation>
    <scope>NUCLEOTIDE SEQUENCE [LARGE SCALE GENOMIC DNA]</scope>
    <source>
        <strain evidence="1 2">BLCC-F50</strain>
    </source>
</reference>
<keyword evidence="2" id="KW-1185">Reference proteome</keyword>
<accession>A0ABV4XP95</accession>
<name>A0ABV4XP95_9CYAN</name>
<proteinExistence type="predicted"/>
<gene>
    <name evidence="1" type="ORF">ACE1CI_10145</name>
</gene>
<dbReference type="EMBL" id="JBHFNR010000070">
    <property type="protein sequence ID" value="MFB2893262.1"/>
    <property type="molecule type" value="Genomic_DNA"/>
</dbReference>
<dbReference type="RefSeq" id="WP_413262925.1">
    <property type="nucleotide sequence ID" value="NZ_JBHFNR010000070.1"/>
</dbReference>
<organism evidence="1 2">
    <name type="scientific">Floridaenema flaviceps BLCC-F50</name>
    <dbReference type="NCBI Taxonomy" id="3153642"/>
    <lineage>
        <taxon>Bacteria</taxon>
        <taxon>Bacillati</taxon>
        <taxon>Cyanobacteriota</taxon>
        <taxon>Cyanophyceae</taxon>
        <taxon>Oscillatoriophycideae</taxon>
        <taxon>Aerosakkonematales</taxon>
        <taxon>Aerosakkonemataceae</taxon>
        <taxon>Floridanema</taxon>
        <taxon>Floridanema flaviceps</taxon>
    </lineage>
</organism>
<evidence type="ECO:0000313" key="1">
    <source>
        <dbReference type="EMBL" id="MFB2893262.1"/>
    </source>
</evidence>
<dbReference type="Proteomes" id="UP001576784">
    <property type="component" value="Unassembled WGS sequence"/>
</dbReference>
<comment type="caution">
    <text evidence="1">The sequence shown here is derived from an EMBL/GenBank/DDBJ whole genome shotgun (WGS) entry which is preliminary data.</text>
</comment>
<evidence type="ECO:0000313" key="2">
    <source>
        <dbReference type="Proteomes" id="UP001576784"/>
    </source>
</evidence>
<protein>
    <submittedName>
        <fullName evidence="1">Uncharacterized protein</fullName>
    </submittedName>
</protein>